<organism evidence="2">
    <name type="scientific">Mimivirus LCMiAC01</name>
    <dbReference type="NCBI Taxonomy" id="2506608"/>
    <lineage>
        <taxon>Viruses</taxon>
        <taxon>Varidnaviria</taxon>
        <taxon>Bamfordvirae</taxon>
        <taxon>Nucleocytoviricota</taxon>
        <taxon>Megaviricetes</taxon>
        <taxon>Imitervirales</taxon>
        <taxon>Mimiviridae</taxon>
        <taxon>Klosneuvirinae</taxon>
    </lineage>
</organism>
<feature type="transmembrane region" description="Helical" evidence="1">
    <location>
        <begin position="33"/>
        <end position="51"/>
    </location>
</feature>
<evidence type="ECO:0000313" key="2">
    <source>
        <dbReference type="EMBL" id="QBK88793.1"/>
    </source>
</evidence>
<name>A0A481YZW4_9VIRU</name>
<protein>
    <submittedName>
        <fullName evidence="2">Uncharacterized protein</fullName>
    </submittedName>
</protein>
<feature type="transmembrane region" description="Helical" evidence="1">
    <location>
        <begin position="85"/>
        <end position="106"/>
    </location>
</feature>
<reference evidence="2" key="1">
    <citation type="journal article" date="2019" name="MBio">
        <title>Virus Genomes from Deep Sea Sediments Expand the Ocean Megavirome and Support Independent Origins of Viral Gigantism.</title>
        <authorList>
            <person name="Backstrom D."/>
            <person name="Yutin N."/>
            <person name="Jorgensen S.L."/>
            <person name="Dharamshi J."/>
            <person name="Homa F."/>
            <person name="Zaremba-Niedwiedzka K."/>
            <person name="Spang A."/>
            <person name="Wolf Y.I."/>
            <person name="Koonin E.V."/>
            <person name="Ettema T.J."/>
        </authorList>
    </citation>
    <scope>NUCLEOTIDE SEQUENCE</scope>
</reference>
<keyword evidence="1" id="KW-1133">Transmembrane helix</keyword>
<dbReference type="EMBL" id="MK500398">
    <property type="protein sequence ID" value="QBK88793.1"/>
    <property type="molecule type" value="Genomic_DNA"/>
</dbReference>
<gene>
    <name evidence="2" type="ORF">LCMiAC01_04750</name>
</gene>
<proteinExistence type="predicted"/>
<keyword evidence="1" id="KW-0472">Membrane</keyword>
<feature type="transmembrane region" description="Helical" evidence="1">
    <location>
        <begin position="63"/>
        <end position="79"/>
    </location>
</feature>
<evidence type="ECO:0000256" key="1">
    <source>
        <dbReference type="SAM" id="Phobius"/>
    </source>
</evidence>
<accession>A0A481YZW4</accession>
<sequence length="159" mass="18851">MKKYNINIPLRSYQSEFSNVLTTVMFLKNSKNYRLILTLVIIFHIYRYFKFRKQALKLSKEQMYLNPLFIIDYILIMIGNHTKNYNIAAILSLASGLISFFSIYSAHGIKQNFFNLRIDPFMILFAGYIIFNAKNSSEIFFGVREMTYHLLELIFIKNL</sequence>
<keyword evidence="1" id="KW-0812">Transmembrane</keyword>